<protein>
    <submittedName>
        <fullName evidence="1">Four-helix bundle copper-binding protein</fullName>
    </submittedName>
</protein>
<evidence type="ECO:0000313" key="1">
    <source>
        <dbReference type="EMBL" id="MCE4540463.1"/>
    </source>
</evidence>
<proteinExistence type="predicted"/>
<organism evidence="1 2">
    <name type="scientific">Pelomonas caseinilytica</name>
    <dbReference type="NCBI Taxonomy" id="2906763"/>
    <lineage>
        <taxon>Bacteria</taxon>
        <taxon>Pseudomonadati</taxon>
        <taxon>Pseudomonadota</taxon>
        <taxon>Betaproteobacteria</taxon>
        <taxon>Burkholderiales</taxon>
        <taxon>Sphaerotilaceae</taxon>
        <taxon>Roseateles</taxon>
    </lineage>
</organism>
<dbReference type="InterPro" id="IPR005560">
    <property type="entry name" value="Csp_YhjQ"/>
</dbReference>
<dbReference type="Pfam" id="PF03860">
    <property type="entry name" value="Csp"/>
    <property type="match status" value="1"/>
</dbReference>
<accession>A0ABS8XP70</accession>
<comment type="caution">
    <text evidence="1">The sequence shown here is derived from an EMBL/GenBank/DDBJ whole genome shotgun (WGS) entry which is preliminary data.</text>
</comment>
<dbReference type="InterPro" id="IPR044543">
    <property type="entry name" value="YHJQ-like"/>
</dbReference>
<dbReference type="PANTHER" id="PTHR37310">
    <property type="entry name" value="CYTOPLASMIC PROTEIN-RELATED"/>
    <property type="match status" value="1"/>
</dbReference>
<sequence length="110" mass="11766">MARDLDTECIDACHACADACDRCATACLQEADVKAMAHCIELDLECAAICRLAAFSMARQGEFAKRICALCALVCDACGEECARHDHTHCQDCAAACRACAEACRRMASV</sequence>
<gene>
    <name evidence="1" type="ORF">LXT12_24775</name>
</gene>
<dbReference type="RefSeq" id="WP_233394979.1">
    <property type="nucleotide sequence ID" value="NZ_JAJTWT010000017.1"/>
</dbReference>
<dbReference type="CDD" id="cd08026">
    <property type="entry name" value="DUF326"/>
    <property type="match status" value="1"/>
</dbReference>
<dbReference type="Gene3D" id="1.20.1270.360">
    <property type="match status" value="1"/>
</dbReference>
<reference evidence="1 2" key="1">
    <citation type="submission" date="2021-12" db="EMBL/GenBank/DDBJ databases">
        <title>Genome seq of p7.</title>
        <authorList>
            <person name="Seo T."/>
        </authorList>
    </citation>
    <scope>NUCLEOTIDE SEQUENCE [LARGE SCALE GENOMIC DNA]</scope>
    <source>
        <strain evidence="1 2">P7</strain>
    </source>
</reference>
<dbReference type="EMBL" id="JAJTWT010000017">
    <property type="protein sequence ID" value="MCE4540463.1"/>
    <property type="molecule type" value="Genomic_DNA"/>
</dbReference>
<dbReference type="Proteomes" id="UP001201463">
    <property type="component" value="Unassembled WGS sequence"/>
</dbReference>
<name>A0ABS8XP70_9BURK</name>
<dbReference type="PANTHER" id="PTHR37310:SF1">
    <property type="entry name" value="CYTOPLASMIC PROTEIN"/>
    <property type="match status" value="1"/>
</dbReference>
<keyword evidence="2" id="KW-1185">Reference proteome</keyword>
<evidence type="ECO:0000313" key="2">
    <source>
        <dbReference type="Proteomes" id="UP001201463"/>
    </source>
</evidence>